<proteinExistence type="predicted"/>
<gene>
    <name evidence="2" type="ORF">Rmf_40080</name>
</gene>
<protein>
    <submittedName>
        <fullName evidence="2">Uncharacterized protein</fullName>
    </submittedName>
</protein>
<sequence length="462" mass="50000">MDHTESDGEEPKWRAAYVAPNGERGPTQCPDPPPRVRGGKTSATAAERERVAPPPLVNAAPPNPAQKPWLPAMESVHWVAFRGCPPPIDDAAYGDRLNVAERALVDAAAAGRIGARGEEGSRGKPRPGVLPTAIPAAAFAKHEVGLNGRDVGTLGLRRFAPIDAVLDYGGPYFHHVHFDAAAVLAEWPVATPARPGAEPPTLSELPARWTLLEALAWIIFRDLRTVQGASLETPREATAYRAETRLPGGDAELQPVMGEPGSGRLRLSLEWAYDRAQGTPTNGLPPDAAENDLLSKLRSGAIIARGRLPAYATPRTMDPGDWRGLALAEPTRGDVVAEPRGTTGRAWQEISVARDEVVREWQPIHGDAAPPPTKGIPSTPGAAPSRSDPRPRFTLAAGRAWYRLHVATWPKEEPPPSEATDLTQIRAYFGDRSPPIPRETIREIRRELAPSDWRKSGPRKPR</sequence>
<feature type="compositionally biased region" description="Basic and acidic residues" evidence="1">
    <location>
        <begin position="1"/>
        <end position="13"/>
    </location>
</feature>
<evidence type="ECO:0000256" key="1">
    <source>
        <dbReference type="SAM" id="MobiDB-lite"/>
    </source>
</evidence>
<dbReference type="EMBL" id="AP025637">
    <property type="protein sequence ID" value="BDG74079.1"/>
    <property type="molecule type" value="Genomic_DNA"/>
</dbReference>
<evidence type="ECO:0000313" key="2">
    <source>
        <dbReference type="EMBL" id="BDG74079.1"/>
    </source>
</evidence>
<organism evidence="2 3">
    <name type="scientific">Roseomonas fluvialis</name>
    <dbReference type="NCBI Taxonomy" id="1750527"/>
    <lineage>
        <taxon>Bacteria</taxon>
        <taxon>Pseudomonadati</taxon>
        <taxon>Pseudomonadota</taxon>
        <taxon>Alphaproteobacteria</taxon>
        <taxon>Acetobacterales</taxon>
        <taxon>Roseomonadaceae</taxon>
        <taxon>Roseomonas</taxon>
    </lineage>
</organism>
<dbReference type="Proteomes" id="UP000831327">
    <property type="component" value="Chromosome"/>
</dbReference>
<keyword evidence="3" id="KW-1185">Reference proteome</keyword>
<reference evidence="2 3" key="1">
    <citation type="journal article" date="2016" name="Microbes Environ.">
        <title>Phylogenetically diverse aerobic anoxygenic phototrophic bacteria isolated from epilithic biofilms in Tama river, Japan.</title>
        <authorList>
            <person name="Hirose S."/>
            <person name="Matsuura K."/>
            <person name="Haruta S."/>
        </authorList>
    </citation>
    <scope>NUCLEOTIDE SEQUENCE [LARGE SCALE GENOMIC DNA]</scope>
    <source>
        <strain evidence="2 3">S08</strain>
    </source>
</reference>
<accession>A0ABN6P5Z2</accession>
<feature type="region of interest" description="Disordered" evidence="1">
    <location>
        <begin position="364"/>
        <end position="390"/>
    </location>
</feature>
<evidence type="ECO:0000313" key="3">
    <source>
        <dbReference type="Proteomes" id="UP000831327"/>
    </source>
</evidence>
<feature type="region of interest" description="Disordered" evidence="1">
    <location>
        <begin position="1"/>
        <end position="62"/>
    </location>
</feature>
<feature type="compositionally biased region" description="Pro residues" evidence="1">
    <location>
        <begin position="52"/>
        <end position="62"/>
    </location>
</feature>
<name>A0ABN6P5Z2_9PROT</name>